<accession>A0A1W9YRF2</accession>
<evidence type="ECO:0000313" key="8">
    <source>
        <dbReference type="Proteomes" id="UP000192366"/>
    </source>
</evidence>
<dbReference type="OrthoDB" id="4637228at2"/>
<dbReference type="AlphaFoldDB" id="A0A1W9YRF2"/>
<name>A0A1W9YRF2_MYCBA</name>
<dbReference type="Proteomes" id="UP000192366">
    <property type="component" value="Unassembled WGS sequence"/>
</dbReference>
<reference evidence="7 8" key="1">
    <citation type="submission" date="2017-02" db="EMBL/GenBank/DDBJ databases">
        <title>The new phylogeny of genus Mycobacterium.</title>
        <authorList>
            <person name="Tortoli E."/>
            <person name="Trovato A."/>
            <person name="Cirillo D.M."/>
        </authorList>
    </citation>
    <scope>NUCLEOTIDE SEQUENCE [LARGE SCALE GENOMIC DNA]</scope>
    <source>
        <strain evidence="7 8">DSM 45578</strain>
    </source>
</reference>
<dbReference type="EMBL" id="MVHJ01000027">
    <property type="protein sequence ID" value="ORA02547.1"/>
    <property type="molecule type" value="Genomic_DNA"/>
</dbReference>
<organism evidence="7 8">
    <name type="scientific">Mycolicibacterium bacteremicum</name>
    <name type="common">Mycobacterium bacteremicum</name>
    <dbReference type="NCBI Taxonomy" id="564198"/>
    <lineage>
        <taxon>Bacteria</taxon>
        <taxon>Bacillati</taxon>
        <taxon>Actinomycetota</taxon>
        <taxon>Actinomycetes</taxon>
        <taxon>Mycobacteriales</taxon>
        <taxon>Mycobacteriaceae</taxon>
        <taxon>Mycolicibacterium</taxon>
    </lineage>
</organism>
<dbReference type="PROSITE" id="PS51257">
    <property type="entry name" value="PROKAR_LIPOPROTEIN"/>
    <property type="match status" value="1"/>
</dbReference>
<keyword evidence="8" id="KW-1185">Reference proteome</keyword>
<keyword evidence="3" id="KW-0472">Membrane</keyword>
<proteinExistence type="predicted"/>
<comment type="caution">
    <text evidence="7">The sequence shown here is derived from an EMBL/GenBank/DDBJ whole genome shotgun (WGS) entry which is preliminary data.</text>
</comment>
<evidence type="ECO:0000256" key="2">
    <source>
        <dbReference type="ARBA" id="ARBA00022729"/>
    </source>
</evidence>
<keyword evidence="2 6" id="KW-0732">Signal</keyword>
<dbReference type="InterPro" id="IPR008691">
    <property type="entry name" value="LpqH"/>
</dbReference>
<keyword evidence="1" id="KW-1003">Cell membrane</keyword>
<gene>
    <name evidence="7" type="ORF">BST17_22995</name>
</gene>
<evidence type="ECO:0000256" key="6">
    <source>
        <dbReference type="SAM" id="SignalP"/>
    </source>
</evidence>
<evidence type="ECO:0000256" key="1">
    <source>
        <dbReference type="ARBA" id="ARBA00022475"/>
    </source>
</evidence>
<sequence>MRKNWPALALAFGVVAACAACSSEHAAAPVPEGGLPAGTAHITIDGRDAGTTEQVQCVSRGFSTEITTGDAKSGVAALVSGGDELSAQSVAIRDLAGFTGNYNAGLGEPDADVSMIGPTFVITGTATGFRTDAASFTADGKFTVRVAC</sequence>
<keyword evidence="4" id="KW-0564">Palmitate</keyword>
<dbReference type="GO" id="GO:0016020">
    <property type="term" value="C:membrane"/>
    <property type="evidence" value="ECO:0007669"/>
    <property type="project" value="InterPro"/>
</dbReference>
<evidence type="ECO:0000256" key="5">
    <source>
        <dbReference type="ARBA" id="ARBA00023288"/>
    </source>
</evidence>
<feature type="signal peptide" evidence="6">
    <location>
        <begin position="1"/>
        <end position="19"/>
    </location>
</feature>
<protein>
    <recommendedName>
        <fullName evidence="9">Lipoprotein antigen</fullName>
    </recommendedName>
</protein>
<evidence type="ECO:0000256" key="3">
    <source>
        <dbReference type="ARBA" id="ARBA00023136"/>
    </source>
</evidence>
<evidence type="ECO:0008006" key="9">
    <source>
        <dbReference type="Google" id="ProtNLM"/>
    </source>
</evidence>
<dbReference type="RefSeq" id="WP_083061211.1">
    <property type="nucleotide sequence ID" value="NZ_JACKVM010000001.1"/>
</dbReference>
<evidence type="ECO:0000256" key="4">
    <source>
        <dbReference type="ARBA" id="ARBA00023139"/>
    </source>
</evidence>
<feature type="chain" id="PRO_5038467509" description="Lipoprotein antigen" evidence="6">
    <location>
        <begin position="20"/>
        <end position="148"/>
    </location>
</feature>
<evidence type="ECO:0000313" key="7">
    <source>
        <dbReference type="EMBL" id="ORA02547.1"/>
    </source>
</evidence>
<dbReference type="STRING" id="564198.BST17_22995"/>
<dbReference type="Pfam" id="PF05481">
    <property type="entry name" value="Myco_19_kDa"/>
    <property type="match status" value="1"/>
</dbReference>
<keyword evidence="5" id="KW-0449">Lipoprotein</keyword>